<dbReference type="CDD" id="cd02440">
    <property type="entry name" value="AdoMet_MTases"/>
    <property type="match status" value="1"/>
</dbReference>
<dbReference type="PANTHER" id="PTHR44942:SF4">
    <property type="entry name" value="METHYLTRANSFERASE TYPE 11 DOMAIN-CONTAINING PROTEIN"/>
    <property type="match status" value="1"/>
</dbReference>
<keyword evidence="3" id="KW-0808">Transferase</keyword>
<dbReference type="RefSeq" id="WP_179804761.1">
    <property type="nucleotide sequence ID" value="NZ_JACCCQ010000001.1"/>
</dbReference>
<keyword evidence="6" id="KW-1185">Reference proteome</keyword>
<protein>
    <submittedName>
        <fullName evidence="5">SAM-dependent methyltransferase</fullName>
    </submittedName>
</protein>
<proteinExistence type="inferred from homology"/>
<dbReference type="InterPro" id="IPR013216">
    <property type="entry name" value="Methyltransf_11"/>
</dbReference>
<dbReference type="Pfam" id="PF08241">
    <property type="entry name" value="Methyltransf_11"/>
    <property type="match status" value="1"/>
</dbReference>
<dbReference type="GO" id="GO:0008168">
    <property type="term" value="F:methyltransferase activity"/>
    <property type="evidence" value="ECO:0007669"/>
    <property type="project" value="UniProtKB-KW"/>
</dbReference>
<dbReference type="EMBL" id="JACCCQ010000001">
    <property type="protein sequence ID" value="NYF58988.1"/>
    <property type="molecule type" value="Genomic_DNA"/>
</dbReference>
<evidence type="ECO:0000313" key="5">
    <source>
        <dbReference type="EMBL" id="NYF58988.1"/>
    </source>
</evidence>
<accession>A0ABX2RSH1</accession>
<dbReference type="Gene3D" id="3.40.50.150">
    <property type="entry name" value="Vaccinia Virus protein VP39"/>
    <property type="match status" value="1"/>
</dbReference>
<keyword evidence="2 5" id="KW-0489">Methyltransferase</keyword>
<organism evidence="5 6">
    <name type="scientific">Micromonospora purpureochromogenes</name>
    <dbReference type="NCBI Taxonomy" id="47872"/>
    <lineage>
        <taxon>Bacteria</taxon>
        <taxon>Bacillati</taxon>
        <taxon>Actinomycetota</taxon>
        <taxon>Actinomycetes</taxon>
        <taxon>Micromonosporales</taxon>
        <taxon>Micromonosporaceae</taxon>
        <taxon>Micromonospora</taxon>
    </lineage>
</organism>
<gene>
    <name evidence="5" type="ORF">HDA35_004819</name>
</gene>
<feature type="domain" description="Methyltransferase type 11" evidence="4">
    <location>
        <begin position="49"/>
        <end position="141"/>
    </location>
</feature>
<reference evidence="5 6" key="1">
    <citation type="submission" date="2020-07" db="EMBL/GenBank/DDBJ databases">
        <title>Sequencing the genomes of 1000 actinobacteria strains.</title>
        <authorList>
            <person name="Klenk H.-P."/>
        </authorList>
    </citation>
    <scope>NUCLEOTIDE SEQUENCE [LARGE SCALE GENOMIC DNA]</scope>
    <source>
        <strain evidence="5 6">DSM 43814</strain>
    </source>
</reference>
<evidence type="ECO:0000256" key="2">
    <source>
        <dbReference type="ARBA" id="ARBA00022603"/>
    </source>
</evidence>
<dbReference type="InterPro" id="IPR029063">
    <property type="entry name" value="SAM-dependent_MTases_sf"/>
</dbReference>
<dbReference type="GO" id="GO:0032259">
    <property type="term" value="P:methylation"/>
    <property type="evidence" value="ECO:0007669"/>
    <property type="project" value="UniProtKB-KW"/>
</dbReference>
<name>A0ABX2RSH1_9ACTN</name>
<dbReference type="InterPro" id="IPR051052">
    <property type="entry name" value="Diverse_substrate_MTase"/>
</dbReference>
<dbReference type="PANTHER" id="PTHR44942">
    <property type="entry name" value="METHYLTRANSF_11 DOMAIN-CONTAINING PROTEIN"/>
    <property type="match status" value="1"/>
</dbReference>
<dbReference type="Proteomes" id="UP000631553">
    <property type="component" value="Unassembled WGS sequence"/>
</dbReference>
<evidence type="ECO:0000256" key="3">
    <source>
        <dbReference type="ARBA" id="ARBA00022679"/>
    </source>
</evidence>
<evidence type="ECO:0000256" key="1">
    <source>
        <dbReference type="ARBA" id="ARBA00008361"/>
    </source>
</evidence>
<dbReference type="SUPFAM" id="SSF53335">
    <property type="entry name" value="S-adenosyl-L-methionine-dependent methyltransferases"/>
    <property type="match status" value="1"/>
</dbReference>
<sequence length="259" mass="28413">MNQEQIGVSAAAAELASSYMPFARYSEKLIRDFILAATSRLRSLTPVAIDVGAGTGTPARILRDLGYRVVAVDVSTAMLAKLASDNPVLLARIAANANALPLTGRFADLALFVESLHLLKDPEIALDEAIRVTRPGGCILIVDTLREDLRIQVFHKYFPAFFDLDSQRHFSLSELLSMALGRPLRLIYLDTQEFELTFPTAAAMTKFVSSRPFFGLRQLPEDVFVQQLESFAHAVAREFPVGPAISAGRETCVILEVTS</sequence>
<comment type="caution">
    <text evidence="5">The sequence shown here is derived from an EMBL/GenBank/DDBJ whole genome shotgun (WGS) entry which is preliminary data.</text>
</comment>
<evidence type="ECO:0000313" key="6">
    <source>
        <dbReference type="Proteomes" id="UP000631553"/>
    </source>
</evidence>
<comment type="similarity">
    <text evidence="1">Belongs to the methyltransferase superfamily.</text>
</comment>
<evidence type="ECO:0000259" key="4">
    <source>
        <dbReference type="Pfam" id="PF08241"/>
    </source>
</evidence>